<dbReference type="EMBL" id="KV927425">
    <property type="protein sequence ID" value="PIO33872.1"/>
    <property type="molecule type" value="Genomic_DNA"/>
</dbReference>
<evidence type="ECO:0000313" key="3">
    <source>
        <dbReference type="Proteomes" id="UP000228934"/>
    </source>
</evidence>
<dbReference type="PANTHER" id="PTHR17597:SF0">
    <property type="entry name" value="MEMBRANE PROTEIN MLC1"/>
    <property type="match status" value="1"/>
</dbReference>
<evidence type="ECO:0000313" key="2">
    <source>
        <dbReference type="EMBL" id="PIO33872.1"/>
    </source>
</evidence>
<organism evidence="2 3">
    <name type="scientific">Aquarana catesbeiana</name>
    <name type="common">American bullfrog</name>
    <name type="synonym">Rana catesbeiana</name>
    <dbReference type="NCBI Taxonomy" id="8400"/>
    <lineage>
        <taxon>Eukaryota</taxon>
        <taxon>Metazoa</taxon>
        <taxon>Chordata</taxon>
        <taxon>Craniata</taxon>
        <taxon>Vertebrata</taxon>
        <taxon>Euteleostomi</taxon>
        <taxon>Amphibia</taxon>
        <taxon>Batrachia</taxon>
        <taxon>Anura</taxon>
        <taxon>Neobatrachia</taxon>
        <taxon>Ranoidea</taxon>
        <taxon>Ranidae</taxon>
        <taxon>Aquarana</taxon>
    </lineage>
</organism>
<name>A0A2G9S173_AQUCT</name>
<evidence type="ECO:0000256" key="1">
    <source>
        <dbReference type="SAM" id="Phobius"/>
    </source>
</evidence>
<dbReference type="GO" id="GO:0031410">
    <property type="term" value="C:cytoplasmic vesicle"/>
    <property type="evidence" value="ECO:0007669"/>
    <property type="project" value="TreeGrafter"/>
</dbReference>
<keyword evidence="1" id="KW-0812">Transmembrane</keyword>
<keyword evidence="3" id="KW-1185">Reference proteome</keyword>
<dbReference type="InterPro" id="IPR033280">
    <property type="entry name" value="Membrane_MLC1"/>
</dbReference>
<gene>
    <name evidence="2" type="ORF">AB205_0214830</name>
</gene>
<protein>
    <submittedName>
        <fullName evidence="2">Uncharacterized protein</fullName>
    </submittedName>
</protein>
<keyword evidence="1" id="KW-0472">Membrane</keyword>
<dbReference type="OrthoDB" id="8806209at2759"/>
<keyword evidence="1" id="KW-1133">Transmembrane helix</keyword>
<sequence length="48" mass="5201">MMKFFSIVEVVVGISAVFGGVIALHIDALLNSPYLYVSIFWVLAAVSI</sequence>
<dbReference type="GO" id="GO:0005886">
    <property type="term" value="C:plasma membrane"/>
    <property type="evidence" value="ECO:0007669"/>
    <property type="project" value="TreeGrafter"/>
</dbReference>
<proteinExistence type="predicted"/>
<feature type="transmembrane region" description="Helical" evidence="1">
    <location>
        <begin position="7"/>
        <end position="26"/>
    </location>
</feature>
<dbReference type="GO" id="GO:0005783">
    <property type="term" value="C:endoplasmic reticulum"/>
    <property type="evidence" value="ECO:0007669"/>
    <property type="project" value="TreeGrafter"/>
</dbReference>
<reference evidence="3" key="1">
    <citation type="journal article" date="2017" name="Nat. Commun.">
        <title>The North American bullfrog draft genome provides insight into hormonal regulation of long noncoding RNA.</title>
        <authorList>
            <person name="Hammond S.A."/>
            <person name="Warren R.L."/>
            <person name="Vandervalk B.P."/>
            <person name="Kucuk E."/>
            <person name="Khan H."/>
            <person name="Gibb E.A."/>
            <person name="Pandoh P."/>
            <person name="Kirk H."/>
            <person name="Zhao Y."/>
            <person name="Jones M."/>
            <person name="Mungall A.J."/>
            <person name="Coope R."/>
            <person name="Pleasance S."/>
            <person name="Moore R.A."/>
            <person name="Holt R.A."/>
            <person name="Round J.M."/>
            <person name="Ohora S."/>
            <person name="Walle B.V."/>
            <person name="Veldhoen N."/>
            <person name="Helbing C.C."/>
            <person name="Birol I."/>
        </authorList>
    </citation>
    <scope>NUCLEOTIDE SEQUENCE [LARGE SCALE GENOMIC DNA]</scope>
</reference>
<dbReference type="GO" id="GO:0047484">
    <property type="term" value="P:regulation of response to osmotic stress"/>
    <property type="evidence" value="ECO:0007669"/>
    <property type="project" value="TreeGrafter"/>
</dbReference>
<dbReference type="Proteomes" id="UP000228934">
    <property type="component" value="Unassembled WGS sequence"/>
</dbReference>
<accession>A0A2G9S173</accession>
<dbReference type="AlphaFoldDB" id="A0A2G9S173"/>
<dbReference type="PANTHER" id="PTHR17597">
    <property type="entry name" value="MEMBRANE PROTEIN MLC1"/>
    <property type="match status" value="1"/>
</dbReference>